<dbReference type="InterPro" id="IPR026444">
    <property type="entry name" value="Secre_tail"/>
</dbReference>
<evidence type="ECO:0000313" key="4">
    <source>
        <dbReference type="Proteomes" id="UP000183658"/>
    </source>
</evidence>
<sequence>MLSQIIQKQESFKLKYYTYCKSNFAESETGINVSQLAAGVYIVEVNDGQKTVAKKFVKN</sequence>
<organism evidence="3 4">
    <name type="scientific">Flavobacterium frigoris</name>
    <dbReference type="NCBI Taxonomy" id="229204"/>
    <lineage>
        <taxon>Bacteria</taxon>
        <taxon>Pseudomonadati</taxon>
        <taxon>Bacteroidota</taxon>
        <taxon>Flavobacteriia</taxon>
        <taxon>Flavobacteriales</taxon>
        <taxon>Flavobacteriaceae</taxon>
        <taxon>Flavobacterium</taxon>
    </lineage>
</organism>
<keyword evidence="4" id="KW-1185">Reference proteome</keyword>
<proteinExistence type="predicted"/>
<dbReference type="Pfam" id="PF18962">
    <property type="entry name" value="Por_Secre_tail"/>
    <property type="match status" value="1"/>
</dbReference>
<dbReference type="AlphaFoldDB" id="A0A1H9C9W7"/>
<evidence type="ECO:0000313" key="3">
    <source>
        <dbReference type="EMBL" id="SEP97781.1"/>
    </source>
</evidence>
<dbReference type="Proteomes" id="UP000183658">
    <property type="component" value="Unassembled WGS sequence"/>
</dbReference>
<accession>A0A1H9C9W7</accession>
<protein>
    <submittedName>
        <fullName evidence="3">Por secretion system C-terminal sorting domain-containing protein</fullName>
    </submittedName>
</protein>
<dbReference type="RefSeq" id="WP_074720165.1">
    <property type="nucleotide sequence ID" value="NZ_CBCRVS010000003.1"/>
</dbReference>
<evidence type="ECO:0000259" key="2">
    <source>
        <dbReference type="Pfam" id="PF18962"/>
    </source>
</evidence>
<dbReference type="NCBIfam" id="TIGR04183">
    <property type="entry name" value="Por_Secre_tail"/>
    <property type="match status" value="1"/>
</dbReference>
<dbReference type="OrthoDB" id="1056765at2"/>
<name>A0A1H9C9W7_FLAFI</name>
<gene>
    <name evidence="3" type="ORF">SAMN05444355_101111</name>
</gene>
<reference evidence="4" key="1">
    <citation type="submission" date="2016-10" db="EMBL/GenBank/DDBJ databases">
        <authorList>
            <person name="Varghese N."/>
            <person name="Submissions S."/>
        </authorList>
    </citation>
    <scope>NUCLEOTIDE SEQUENCE [LARGE SCALE GENOMIC DNA]</scope>
    <source>
        <strain evidence="4">DSM 15719</strain>
    </source>
</reference>
<dbReference type="EMBL" id="FOFZ01000001">
    <property type="protein sequence ID" value="SEP97781.1"/>
    <property type="molecule type" value="Genomic_DNA"/>
</dbReference>
<evidence type="ECO:0000256" key="1">
    <source>
        <dbReference type="ARBA" id="ARBA00022729"/>
    </source>
</evidence>
<keyword evidence="1" id="KW-0732">Signal</keyword>
<feature type="domain" description="Secretion system C-terminal sorting" evidence="2">
    <location>
        <begin position="21"/>
        <end position="57"/>
    </location>
</feature>